<evidence type="ECO:0000313" key="2">
    <source>
        <dbReference type="Proteomes" id="UP000276940"/>
    </source>
</evidence>
<name>A0A3M6SEA1_LIMRT</name>
<sequence>MDINFYRELFKLLDLEEEDTEYGKQIEWPSLGTLNDGYLDSLADFLELDRDDYTKEGFLEVLRKRHIPEGLMESTDPRYPYPD</sequence>
<organism evidence="1 2">
    <name type="scientific">Limosilactobacillus reuteri</name>
    <name type="common">Lactobacillus reuteri</name>
    <dbReference type="NCBI Taxonomy" id="1598"/>
    <lineage>
        <taxon>Bacteria</taxon>
        <taxon>Bacillati</taxon>
        <taxon>Bacillota</taxon>
        <taxon>Bacilli</taxon>
        <taxon>Lactobacillales</taxon>
        <taxon>Lactobacillaceae</taxon>
        <taxon>Limosilactobacillus</taxon>
    </lineage>
</organism>
<reference evidence="1 2" key="1">
    <citation type="journal article" date="2018" name="J Appl Environ Microbiol">
        <title>The gut symbionts Lactobacillus reuteri R2lc and 2010 encode a polyketide synthase cluster that activates the mammalian aryl-hydrocarbon receptor.</title>
        <authorList>
            <person name="Ozcam M."/>
            <person name="Roos S."/>
            <person name="Van Pijkeren J.P."/>
        </authorList>
    </citation>
    <scope>NUCLEOTIDE SEQUENCE [LARGE SCALE GENOMIC DNA]</scope>
    <source>
        <strain evidence="1 2">R2lc</strain>
    </source>
</reference>
<evidence type="ECO:0000313" key="1">
    <source>
        <dbReference type="EMBL" id="RMX25803.1"/>
    </source>
</evidence>
<comment type="caution">
    <text evidence="1">The sequence shown here is derived from an EMBL/GenBank/DDBJ whole genome shotgun (WGS) entry which is preliminary data.</text>
</comment>
<dbReference type="AlphaFoldDB" id="A0A3M6SEA1"/>
<proteinExistence type="predicted"/>
<protein>
    <submittedName>
        <fullName evidence="1">Uncharacterized protein</fullName>
    </submittedName>
</protein>
<dbReference type="RefSeq" id="WP_124216151.1">
    <property type="nucleotide sequence ID" value="NZ_PTLS01000022.1"/>
</dbReference>
<gene>
    <name evidence="1" type="ORF">C5O77_03825</name>
</gene>
<accession>A0A3M6SEA1</accession>
<dbReference type="Proteomes" id="UP000276940">
    <property type="component" value="Unassembled WGS sequence"/>
</dbReference>
<dbReference type="EMBL" id="PTLS01000022">
    <property type="protein sequence ID" value="RMX25803.1"/>
    <property type="molecule type" value="Genomic_DNA"/>
</dbReference>